<organism evidence="3 4">
    <name type="scientific">Stenomitos frigidus AS-A4</name>
    <dbReference type="NCBI Taxonomy" id="2933935"/>
    <lineage>
        <taxon>Bacteria</taxon>
        <taxon>Bacillati</taxon>
        <taxon>Cyanobacteriota</taxon>
        <taxon>Cyanophyceae</taxon>
        <taxon>Leptolyngbyales</taxon>
        <taxon>Leptolyngbyaceae</taxon>
        <taxon>Stenomitos</taxon>
    </lineage>
</organism>
<gene>
    <name evidence="3" type="ORF">NDI38_27960</name>
</gene>
<evidence type="ECO:0000259" key="2">
    <source>
        <dbReference type="SMART" id="SM01080"/>
    </source>
</evidence>
<dbReference type="Pfam" id="PF05226">
    <property type="entry name" value="CHASE2"/>
    <property type="match status" value="1"/>
</dbReference>
<feature type="transmembrane region" description="Helical" evidence="1">
    <location>
        <begin position="705"/>
        <end position="728"/>
    </location>
</feature>
<keyword evidence="4" id="KW-1185">Reference proteome</keyword>
<keyword evidence="1" id="KW-1133">Transmembrane helix</keyword>
<reference evidence="3 4" key="1">
    <citation type="submission" date="2022-04" db="EMBL/GenBank/DDBJ databases">
        <title>Positive selection, recombination, and allopatry shape intraspecific diversity of widespread and dominant cyanobacteria.</title>
        <authorList>
            <person name="Wei J."/>
            <person name="Shu W."/>
            <person name="Hu C."/>
        </authorList>
    </citation>
    <scope>NUCLEOTIDE SEQUENCE [LARGE SCALE GENOMIC DNA]</scope>
    <source>
        <strain evidence="3 4">AS-A4</strain>
    </source>
</reference>
<feature type="transmembrane region" description="Helical" evidence="1">
    <location>
        <begin position="735"/>
        <end position="755"/>
    </location>
</feature>
<dbReference type="EMBL" id="JAMPLM010000057">
    <property type="protein sequence ID" value="MEP1062212.1"/>
    <property type="molecule type" value="Genomic_DNA"/>
</dbReference>
<protein>
    <submittedName>
        <fullName evidence="3">CHASE2 domain-containing protein</fullName>
    </submittedName>
</protein>
<proteinExistence type="predicted"/>
<evidence type="ECO:0000313" key="4">
    <source>
        <dbReference type="Proteomes" id="UP001476950"/>
    </source>
</evidence>
<evidence type="ECO:0000256" key="1">
    <source>
        <dbReference type="SAM" id="Phobius"/>
    </source>
</evidence>
<dbReference type="InterPro" id="IPR024983">
    <property type="entry name" value="CHAT_dom"/>
</dbReference>
<dbReference type="Pfam" id="PF12770">
    <property type="entry name" value="CHAT"/>
    <property type="match status" value="1"/>
</dbReference>
<keyword evidence="1" id="KW-0472">Membrane</keyword>
<name>A0ABV0KSJ6_9CYAN</name>
<sequence>MSQRVVLNLGMGDLYSGFPAVTIHLWEADDPHPSKFVGSLPAAPEIPELYRSWQLVYEALHDRLDWHPRIEIEVADVTNVSEIEFGKLCQRLTDQINTWLNSESFRSIDQPLRTRLNATDEIRLLIETNDRLLQKLPWHLWNFFDHYPNAEAALSTPEYQRADQVPTQSTSKAQILAILGNSRGIDLNQDRAFLERVSSQAEIEFLVEPRREQLNARLWQRWDMLFFAGHSSSKEQGVIQINPTDSLTLEQLRYALRQAIAQGLKLAVFNSCDGLSLAQQLADLNIPQVIVMREPVPDLVAHTFLKHFLSAFTGGRSLYAAVREARERLQGLEDEFPCASWLPVIYQNPAVAPTTWREWCGRVGEQESRGASEAREGIRRKLESRISNILLSSVAVTALVMGVRWLGWLQAWELQAFDHLMRSRPAEPQDQRLLIVTIAEEDFQLSEQQQRKGSLSDLALSRLLEKLEPHQPRAIGLDIYRNMPVNQALPKLATRVRQNDRFFAICKVSDVENKHPGIAPPPEVPPERQGFSDVVKDADGVLRRHLLGMNPDPNSPCAAPYALSAQLAFHYLEFEGLSARYNSDGNLQLGQVIFDRLGPHQGGYQQVDAWGYQILLNYRSYRSANEIAPTVTLNEVLTGKLKPHQIKDRIVLIGVTAQSAHDYIPTPYSASHGFYQEMPGVIVQAQMLSQILSAVKDGRPLLKVWTFWGDALWVWSWSIAGGVLAWRLRSLIQQVILAGATFGILHILCFILLIQGNWVPLVPSVLAFFVTYGGVAVYISLKKQKHSLTSKQD</sequence>
<dbReference type="RefSeq" id="WP_190452598.1">
    <property type="nucleotide sequence ID" value="NZ_JAMPLM010000057.1"/>
</dbReference>
<feature type="transmembrane region" description="Helical" evidence="1">
    <location>
        <begin position="761"/>
        <end position="781"/>
    </location>
</feature>
<dbReference type="Proteomes" id="UP001476950">
    <property type="component" value="Unassembled WGS sequence"/>
</dbReference>
<keyword evidence="1" id="KW-0812">Transmembrane</keyword>
<accession>A0ABV0KSJ6</accession>
<feature type="domain" description="CHASE2" evidence="2">
    <location>
        <begin position="409"/>
        <end position="724"/>
    </location>
</feature>
<comment type="caution">
    <text evidence="3">The sequence shown here is derived from an EMBL/GenBank/DDBJ whole genome shotgun (WGS) entry which is preliminary data.</text>
</comment>
<dbReference type="InterPro" id="IPR007890">
    <property type="entry name" value="CHASE2"/>
</dbReference>
<evidence type="ECO:0000313" key="3">
    <source>
        <dbReference type="EMBL" id="MEP1062212.1"/>
    </source>
</evidence>
<dbReference type="SMART" id="SM01080">
    <property type="entry name" value="CHASE2"/>
    <property type="match status" value="1"/>
</dbReference>